<proteinExistence type="predicted"/>
<evidence type="ECO:0000256" key="1">
    <source>
        <dbReference type="ARBA" id="ARBA00023015"/>
    </source>
</evidence>
<dbReference type="GO" id="GO:0003677">
    <property type="term" value="F:DNA binding"/>
    <property type="evidence" value="ECO:0007669"/>
    <property type="project" value="UniProtKB-KW"/>
</dbReference>
<dbReference type="PANTHER" id="PTHR44688">
    <property type="entry name" value="DNA-BINDING TRANSCRIPTIONAL ACTIVATOR DEVR_DOSR"/>
    <property type="match status" value="1"/>
</dbReference>
<dbReference type="Pfam" id="PF00196">
    <property type="entry name" value="GerE"/>
    <property type="match status" value="1"/>
</dbReference>
<dbReference type="PROSITE" id="PS50043">
    <property type="entry name" value="HTH_LUXR_2"/>
    <property type="match status" value="1"/>
</dbReference>
<dbReference type="SMART" id="SM00421">
    <property type="entry name" value="HTH_LUXR"/>
    <property type="match status" value="1"/>
</dbReference>
<dbReference type="RefSeq" id="WP_041036684.1">
    <property type="nucleotide sequence ID" value="NZ_AP013063.1"/>
</dbReference>
<keyword evidence="3" id="KW-0010">Activator</keyword>
<organism evidence="6">
    <name type="scientific">Serratia marcescens SM39</name>
    <dbReference type="NCBI Taxonomy" id="1334564"/>
    <lineage>
        <taxon>Bacteria</taxon>
        <taxon>Pseudomonadati</taxon>
        <taxon>Pseudomonadota</taxon>
        <taxon>Gammaproteobacteria</taxon>
        <taxon>Enterobacterales</taxon>
        <taxon>Yersiniaceae</taxon>
        <taxon>Serratia</taxon>
    </lineage>
</organism>
<keyword evidence="1" id="KW-0805">Transcription regulation</keyword>
<dbReference type="PRINTS" id="PR00038">
    <property type="entry name" value="HTHLUXR"/>
</dbReference>
<name>A0AAT9EHZ5_SERMA</name>
<gene>
    <name evidence="6" type="ORF">SM39_3638</name>
</gene>
<protein>
    <recommendedName>
        <fullName evidence="5">HTH luxR-type domain-containing protein</fullName>
    </recommendedName>
</protein>
<keyword evidence="2" id="KW-0238">DNA-binding</keyword>
<dbReference type="KEGG" id="smar:SM39_3638"/>
<dbReference type="EMBL" id="AP013063">
    <property type="protein sequence ID" value="BAO35586.1"/>
    <property type="molecule type" value="Genomic_DNA"/>
</dbReference>
<evidence type="ECO:0000256" key="3">
    <source>
        <dbReference type="ARBA" id="ARBA00023159"/>
    </source>
</evidence>
<reference evidence="6" key="1">
    <citation type="journal article" date="2014" name="Genome Biol. Evol.">
        <title>Genome evolution and plasticity of Serratia marcescens, an important multidrug-resistant nosocomial pathogen.</title>
        <authorList>
            <person name="Iguchi A."/>
            <person name="Nagaya Y."/>
            <person name="Pradel E."/>
            <person name="Ooka T."/>
            <person name="Ogura Y."/>
            <person name="Katsura K."/>
            <person name="Kurokawa K."/>
            <person name="Oshima K."/>
            <person name="Hattori M."/>
            <person name="Parkhill J."/>
            <person name="Sebaihia M."/>
            <person name="Coulthurst S.J."/>
            <person name="Gotoh N."/>
            <person name="Thomson N.R."/>
            <person name="Ewbank J.J."/>
            <person name="Hayashi T."/>
        </authorList>
    </citation>
    <scope>NUCLEOTIDE SEQUENCE</scope>
    <source>
        <strain evidence="6">SM39</strain>
    </source>
</reference>
<dbReference type="InterPro" id="IPR036388">
    <property type="entry name" value="WH-like_DNA-bd_sf"/>
</dbReference>
<evidence type="ECO:0000259" key="5">
    <source>
        <dbReference type="PROSITE" id="PS50043"/>
    </source>
</evidence>
<accession>A0AAT9EHZ5</accession>
<feature type="domain" description="HTH luxR-type" evidence="5">
    <location>
        <begin position="112"/>
        <end position="179"/>
    </location>
</feature>
<sequence>MSSIKVLIDDENGYFAVGLRLIIEEYAQEYAKRVRFLTSDDEEHPDIVFVSSALRIQYWRVLWRYGAASHIVAIKERKSGIHEDRSLVLLRTWGREALSALLTNLFANCHGVIRPLVSHPFTYRECQVISHLRRGMDQSQTAREIGVSVKTVHSHKRSVMKKLMLNRHREFMYWLISQDD</sequence>
<evidence type="ECO:0000256" key="2">
    <source>
        <dbReference type="ARBA" id="ARBA00023125"/>
    </source>
</evidence>
<dbReference type="PANTHER" id="PTHR44688:SF16">
    <property type="entry name" value="DNA-BINDING TRANSCRIPTIONAL ACTIVATOR DEVR_DOSR"/>
    <property type="match status" value="1"/>
</dbReference>
<evidence type="ECO:0000313" key="6">
    <source>
        <dbReference type="EMBL" id="BAO35586.1"/>
    </source>
</evidence>
<dbReference type="InterPro" id="IPR016032">
    <property type="entry name" value="Sig_transdc_resp-reg_C-effctor"/>
</dbReference>
<dbReference type="InterPro" id="IPR000792">
    <property type="entry name" value="Tscrpt_reg_LuxR_C"/>
</dbReference>
<keyword evidence="4" id="KW-0804">Transcription</keyword>
<dbReference type="Gene3D" id="1.10.10.10">
    <property type="entry name" value="Winged helix-like DNA-binding domain superfamily/Winged helix DNA-binding domain"/>
    <property type="match status" value="1"/>
</dbReference>
<evidence type="ECO:0000256" key="4">
    <source>
        <dbReference type="ARBA" id="ARBA00023163"/>
    </source>
</evidence>
<dbReference type="GO" id="GO:0006355">
    <property type="term" value="P:regulation of DNA-templated transcription"/>
    <property type="evidence" value="ECO:0007669"/>
    <property type="project" value="InterPro"/>
</dbReference>
<dbReference type="AlphaFoldDB" id="A0AAT9EHZ5"/>
<dbReference type="SUPFAM" id="SSF46894">
    <property type="entry name" value="C-terminal effector domain of the bipartite response regulators"/>
    <property type="match status" value="1"/>
</dbReference>